<dbReference type="SUPFAM" id="SSF51445">
    <property type="entry name" value="(Trans)glycosidases"/>
    <property type="match status" value="1"/>
</dbReference>
<dbReference type="AlphaFoldDB" id="A0A6A6HP62"/>
<feature type="domain" description="GH18" evidence="1">
    <location>
        <begin position="11"/>
        <end position="281"/>
    </location>
</feature>
<dbReference type="PANTHER" id="PTHR45708">
    <property type="entry name" value="ENDOCHITINASE"/>
    <property type="match status" value="1"/>
</dbReference>
<gene>
    <name evidence="2" type="ORF">EV356DRAFT_104562</name>
</gene>
<dbReference type="GO" id="GO:0005576">
    <property type="term" value="C:extracellular region"/>
    <property type="evidence" value="ECO:0007669"/>
    <property type="project" value="TreeGrafter"/>
</dbReference>
<dbReference type="Proteomes" id="UP000800092">
    <property type="component" value="Unassembled WGS sequence"/>
</dbReference>
<keyword evidence="3" id="KW-1185">Reference proteome</keyword>
<dbReference type="Gene3D" id="3.20.20.80">
    <property type="entry name" value="Glycosidases"/>
    <property type="match status" value="1"/>
</dbReference>
<proteinExistence type="predicted"/>
<dbReference type="InterPro" id="IPR050542">
    <property type="entry name" value="Glycosyl_Hydrlase18_Chitinase"/>
</dbReference>
<dbReference type="PANTHER" id="PTHR45708:SF60">
    <property type="entry name" value="III CHITINASE, PUTATIVE (AFU_ORTHOLOGUE AFUA_5G03850)-RELATED"/>
    <property type="match status" value="1"/>
</dbReference>
<sequence length="286" mass="31368">MPPAFPSLNSGRVITYAQARHDEYGNEISLLPLLTNSTGITHVIVAAIHLNEGPGNIHLNDDPPEHPKYKQLWGEVRWLQGAGIGVLGMLGGAAKGSYERLAGDDASFEAYYLPLKRLITRYSLSGLDLDIEEAVPLSCPLRLIHRLRSDFGPTFLITLAPVATALLPSLPHLSGFSYFELHRLAGHEIAWYNTQFYCGWADASKPDTYDAIVAAGWPAEKVVLGVVTNAENGAGYVEHEGLADVVRVLRARYPRFGGVMGWEYFNAMPGQRAAPWEWARTGEGGR</sequence>
<dbReference type="EMBL" id="ML991772">
    <property type="protein sequence ID" value="KAF2239588.1"/>
    <property type="molecule type" value="Genomic_DNA"/>
</dbReference>
<evidence type="ECO:0000313" key="3">
    <source>
        <dbReference type="Proteomes" id="UP000800092"/>
    </source>
</evidence>
<reference evidence="2" key="1">
    <citation type="journal article" date="2020" name="Stud. Mycol.">
        <title>101 Dothideomycetes genomes: a test case for predicting lifestyles and emergence of pathogens.</title>
        <authorList>
            <person name="Haridas S."/>
            <person name="Albert R."/>
            <person name="Binder M."/>
            <person name="Bloem J."/>
            <person name="Labutti K."/>
            <person name="Salamov A."/>
            <person name="Andreopoulos B."/>
            <person name="Baker S."/>
            <person name="Barry K."/>
            <person name="Bills G."/>
            <person name="Bluhm B."/>
            <person name="Cannon C."/>
            <person name="Castanera R."/>
            <person name="Culley D."/>
            <person name="Daum C."/>
            <person name="Ezra D."/>
            <person name="Gonzalez J."/>
            <person name="Henrissat B."/>
            <person name="Kuo A."/>
            <person name="Liang C."/>
            <person name="Lipzen A."/>
            <person name="Lutzoni F."/>
            <person name="Magnuson J."/>
            <person name="Mondo S."/>
            <person name="Nolan M."/>
            <person name="Ohm R."/>
            <person name="Pangilinan J."/>
            <person name="Park H.-J."/>
            <person name="Ramirez L."/>
            <person name="Alfaro M."/>
            <person name="Sun H."/>
            <person name="Tritt A."/>
            <person name="Yoshinaga Y."/>
            <person name="Zwiers L.-H."/>
            <person name="Turgeon B."/>
            <person name="Goodwin S."/>
            <person name="Spatafora J."/>
            <person name="Crous P."/>
            <person name="Grigoriev I."/>
        </authorList>
    </citation>
    <scope>NUCLEOTIDE SEQUENCE</scope>
    <source>
        <strain evidence="2">Tuck. ex Michener</strain>
    </source>
</reference>
<dbReference type="OrthoDB" id="3012298at2759"/>
<dbReference type="GO" id="GO:0004568">
    <property type="term" value="F:chitinase activity"/>
    <property type="evidence" value="ECO:0007669"/>
    <property type="project" value="TreeGrafter"/>
</dbReference>
<dbReference type="InterPro" id="IPR017853">
    <property type="entry name" value="GH"/>
</dbReference>
<dbReference type="InterPro" id="IPR001223">
    <property type="entry name" value="Glyco_hydro18_cat"/>
</dbReference>
<dbReference type="GO" id="GO:0005975">
    <property type="term" value="P:carbohydrate metabolic process"/>
    <property type="evidence" value="ECO:0007669"/>
    <property type="project" value="InterPro"/>
</dbReference>
<organism evidence="2 3">
    <name type="scientific">Viridothelium virens</name>
    <name type="common">Speckled blister lichen</name>
    <name type="synonym">Trypethelium virens</name>
    <dbReference type="NCBI Taxonomy" id="1048519"/>
    <lineage>
        <taxon>Eukaryota</taxon>
        <taxon>Fungi</taxon>
        <taxon>Dikarya</taxon>
        <taxon>Ascomycota</taxon>
        <taxon>Pezizomycotina</taxon>
        <taxon>Dothideomycetes</taxon>
        <taxon>Dothideomycetes incertae sedis</taxon>
        <taxon>Trypetheliales</taxon>
        <taxon>Trypetheliaceae</taxon>
        <taxon>Viridothelium</taxon>
    </lineage>
</organism>
<keyword evidence="2" id="KW-0378">Hydrolase</keyword>
<accession>A0A6A6HP62</accession>
<name>A0A6A6HP62_VIRVR</name>
<dbReference type="PROSITE" id="PS51910">
    <property type="entry name" value="GH18_2"/>
    <property type="match status" value="1"/>
</dbReference>
<evidence type="ECO:0000259" key="1">
    <source>
        <dbReference type="PROSITE" id="PS51910"/>
    </source>
</evidence>
<protein>
    <submittedName>
        <fullName evidence="2">Glycoside hydrolase family 18 protein</fullName>
    </submittedName>
</protein>
<evidence type="ECO:0000313" key="2">
    <source>
        <dbReference type="EMBL" id="KAF2239588.1"/>
    </source>
</evidence>